<dbReference type="Pfam" id="PF02604">
    <property type="entry name" value="PhdYeFM_antitox"/>
    <property type="match status" value="1"/>
</dbReference>
<accession>A0A6J5F8Y8</accession>
<gene>
    <name evidence="3" type="ORF">LMG29542_08641</name>
</gene>
<sequence>MQTVNVHEAKTKLSRLIEAAVSGEEVIISNRGNPVVRLVPIEPNKPARQRGLMRGRIWIADDFDAPLPDELLDAFEGN</sequence>
<dbReference type="InterPro" id="IPR051416">
    <property type="entry name" value="phD-YefM_TA_antitoxins"/>
</dbReference>
<dbReference type="PANTHER" id="PTHR35377:SF4">
    <property type="entry name" value="PREVENT-HOST-DEATH FAMILY PROTEIN"/>
    <property type="match status" value="1"/>
</dbReference>
<dbReference type="InterPro" id="IPR036165">
    <property type="entry name" value="YefM-like_sf"/>
</dbReference>
<organism evidence="3 4">
    <name type="scientific">Paraburkholderia humisilvae</name>
    <dbReference type="NCBI Taxonomy" id="627669"/>
    <lineage>
        <taxon>Bacteria</taxon>
        <taxon>Pseudomonadati</taxon>
        <taxon>Pseudomonadota</taxon>
        <taxon>Betaproteobacteria</taxon>
        <taxon>Burkholderiales</taxon>
        <taxon>Burkholderiaceae</taxon>
        <taxon>Paraburkholderia</taxon>
    </lineage>
</organism>
<dbReference type="RefSeq" id="WP_175233582.1">
    <property type="nucleotide sequence ID" value="NZ_CADIKH010000356.1"/>
</dbReference>
<dbReference type="Gene3D" id="3.40.1620.10">
    <property type="entry name" value="YefM-like domain"/>
    <property type="match status" value="1"/>
</dbReference>
<reference evidence="3 4" key="1">
    <citation type="submission" date="2020-04" db="EMBL/GenBank/DDBJ databases">
        <authorList>
            <person name="De Canck E."/>
        </authorList>
    </citation>
    <scope>NUCLEOTIDE SEQUENCE [LARGE SCALE GENOMIC DNA]</scope>
    <source>
        <strain evidence="3 4">LMG 29542</strain>
    </source>
</reference>
<proteinExistence type="inferred from homology"/>
<evidence type="ECO:0000313" key="4">
    <source>
        <dbReference type="Proteomes" id="UP000494363"/>
    </source>
</evidence>
<protein>
    <recommendedName>
        <fullName evidence="2">Antitoxin</fullName>
    </recommendedName>
</protein>
<comment type="similarity">
    <text evidence="1 2">Belongs to the phD/YefM antitoxin family.</text>
</comment>
<dbReference type="PANTHER" id="PTHR35377">
    <property type="entry name" value="ANTITOXIN VAPB49-RELATED-RELATED"/>
    <property type="match status" value="1"/>
</dbReference>
<dbReference type="NCBIfam" id="TIGR01552">
    <property type="entry name" value="phd_fam"/>
    <property type="match status" value="1"/>
</dbReference>
<name>A0A6J5F8Y8_9BURK</name>
<evidence type="ECO:0000313" key="3">
    <source>
        <dbReference type="EMBL" id="CAB3775259.1"/>
    </source>
</evidence>
<comment type="function">
    <text evidence="2">Antitoxin component of a type II toxin-antitoxin (TA) system.</text>
</comment>
<keyword evidence="4" id="KW-1185">Reference proteome</keyword>
<dbReference type="AlphaFoldDB" id="A0A6J5F8Y8"/>
<evidence type="ECO:0000256" key="2">
    <source>
        <dbReference type="RuleBase" id="RU362080"/>
    </source>
</evidence>
<dbReference type="SUPFAM" id="SSF143120">
    <property type="entry name" value="YefM-like"/>
    <property type="match status" value="1"/>
</dbReference>
<dbReference type="Proteomes" id="UP000494363">
    <property type="component" value="Unassembled WGS sequence"/>
</dbReference>
<dbReference type="InterPro" id="IPR006442">
    <property type="entry name" value="Antitoxin_Phd/YefM"/>
</dbReference>
<evidence type="ECO:0000256" key="1">
    <source>
        <dbReference type="ARBA" id="ARBA00009981"/>
    </source>
</evidence>
<dbReference type="EMBL" id="CADIKH010000356">
    <property type="protein sequence ID" value="CAB3775259.1"/>
    <property type="molecule type" value="Genomic_DNA"/>
</dbReference>